<evidence type="ECO:0000256" key="4">
    <source>
        <dbReference type="ARBA" id="ARBA00023125"/>
    </source>
</evidence>
<dbReference type="PANTHER" id="PTHR43133:SF8">
    <property type="entry name" value="RNA POLYMERASE SIGMA FACTOR HI_1459-RELATED"/>
    <property type="match status" value="1"/>
</dbReference>
<dbReference type="Gene3D" id="1.10.10.10">
    <property type="entry name" value="Winged helix-like DNA-binding domain superfamily/Winged helix DNA-binding domain"/>
    <property type="match status" value="1"/>
</dbReference>
<dbReference type="Proteomes" id="UP001361239">
    <property type="component" value="Unassembled WGS sequence"/>
</dbReference>
<keyword evidence="2" id="KW-0805">Transcription regulation</keyword>
<keyword evidence="3" id="KW-0731">Sigma factor</keyword>
<evidence type="ECO:0000313" key="9">
    <source>
        <dbReference type="Proteomes" id="UP001361239"/>
    </source>
</evidence>
<comment type="caution">
    <text evidence="8">The sequence shown here is derived from an EMBL/GenBank/DDBJ whole genome shotgun (WGS) entry which is preliminary data.</text>
</comment>
<gene>
    <name evidence="8" type="ORF">WG901_15680</name>
</gene>
<sequence length="210" mass="23286">MTETAGVYAEPALPLPRASEPCTSDADAALMARVGRGDVQAFTVIVERYTPQLYRVCRRMLNGGGEAEDIVQEAFAKLWQTAPQWRAQGGGLPAWLHRVAVNRCLDRLRQFRVITTDTMPDVADEAPGPERALAMQRLSETVENALASLPGRHRAAIVLCYFEGLSNILAAQVLELNLKAMESLLFRARRSLRELLEARGVRSDDLELLQ</sequence>
<evidence type="ECO:0000313" key="8">
    <source>
        <dbReference type="EMBL" id="MEJ5978092.1"/>
    </source>
</evidence>
<evidence type="ECO:0000256" key="3">
    <source>
        <dbReference type="ARBA" id="ARBA00023082"/>
    </source>
</evidence>
<feature type="domain" description="RNA polymerase sigma factor 70 region 4 type 2" evidence="7">
    <location>
        <begin position="141"/>
        <end position="192"/>
    </location>
</feature>
<name>A0ABU8RYE5_9SPHN</name>
<evidence type="ECO:0000256" key="5">
    <source>
        <dbReference type="ARBA" id="ARBA00023163"/>
    </source>
</evidence>
<dbReference type="NCBIfam" id="TIGR02937">
    <property type="entry name" value="sigma70-ECF"/>
    <property type="match status" value="1"/>
</dbReference>
<evidence type="ECO:0000259" key="7">
    <source>
        <dbReference type="Pfam" id="PF08281"/>
    </source>
</evidence>
<evidence type="ECO:0000259" key="6">
    <source>
        <dbReference type="Pfam" id="PF04542"/>
    </source>
</evidence>
<dbReference type="InterPro" id="IPR014284">
    <property type="entry name" value="RNA_pol_sigma-70_dom"/>
</dbReference>
<evidence type="ECO:0000256" key="2">
    <source>
        <dbReference type="ARBA" id="ARBA00023015"/>
    </source>
</evidence>
<dbReference type="Gene3D" id="1.10.1740.10">
    <property type="match status" value="1"/>
</dbReference>
<accession>A0ABU8RYE5</accession>
<dbReference type="EMBL" id="JBBHJZ010000003">
    <property type="protein sequence ID" value="MEJ5978092.1"/>
    <property type="molecule type" value="Genomic_DNA"/>
</dbReference>
<organism evidence="8 9">
    <name type="scientific">Novosphingobium anseongense</name>
    <dbReference type="NCBI Taxonomy" id="3133436"/>
    <lineage>
        <taxon>Bacteria</taxon>
        <taxon>Pseudomonadati</taxon>
        <taxon>Pseudomonadota</taxon>
        <taxon>Alphaproteobacteria</taxon>
        <taxon>Sphingomonadales</taxon>
        <taxon>Sphingomonadaceae</taxon>
        <taxon>Novosphingobium</taxon>
    </lineage>
</organism>
<comment type="similarity">
    <text evidence="1">Belongs to the sigma-70 factor family. ECF subfamily.</text>
</comment>
<dbReference type="SUPFAM" id="SSF88659">
    <property type="entry name" value="Sigma3 and sigma4 domains of RNA polymerase sigma factors"/>
    <property type="match status" value="1"/>
</dbReference>
<dbReference type="NCBIfam" id="NF004113">
    <property type="entry name" value="PRK05602.1"/>
    <property type="match status" value="1"/>
</dbReference>
<dbReference type="InterPro" id="IPR013249">
    <property type="entry name" value="RNA_pol_sigma70_r4_t2"/>
</dbReference>
<dbReference type="InterPro" id="IPR036388">
    <property type="entry name" value="WH-like_DNA-bd_sf"/>
</dbReference>
<dbReference type="SUPFAM" id="SSF88946">
    <property type="entry name" value="Sigma2 domain of RNA polymerase sigma factors"/>
    <property type="match status" value="1"/>
</dbReference>
<evidence type="ECO:0000256" key="1">
    <source>
        <dbReference type="ARBA" id="ARBA00010641"/>
    </source>
</evidence>
<dbReference type="PANTHER" id="PTHR43133">
    <property type="entry name" value="RNA POLYMERASE ECF-TYPE SIGMA FACTO"/>
    <property type="match status" value="1"/>
</dbReference>
<keyword evidence="9" id="KW-1185">Reference proteome</keyword>
<proteinExistence type="inferred from homology"/>
<dbReference type="InterPro" id="IPR039425">
    <property type="entry name" value="RNA_pol_sigma-70-like"/>
</dbReference>
<reference evidence="8 9" key="1">
    <citation type="submission" date="2024-03" db="EMBL/GenBank/DDBJ databases">
        <authorList>
            <person name="Jo J.-H."/>
        </authorList>
    </citation>
    <scope>NUCLEOTIDE SEQUENCE [LARGE SCALE GENOMIC DNA]</scope>
    <source>
        <strain evidence="8 9">PS1R-30</strain>
    </source>
</reference>
<dbReference type="InterPro" id="IPR013324">
    <property type="entry name" value="RNA_pol_sigma_r3/r4-like"/>
</dbReference>
<feature type="domain" description="RNA polymerase sigma-70 region 2" evidence="6">
    <location>
        <begin position="45"/>
        <end position="110"/>
    </location>
</feature>
<dbReference type="InterPro" id="IPR007627">
    <property type="entry name" value="RNA_pol_sigma70_r2"/>
</dbReference>
<dbReference type="Pfam" id="PF08281">
    <property type="entry name" value="Sigma70_r4_2"/>
    <property type="match status" value="1"/>
</dbReference>
<dbReference type="Pfam" id="PF04542">
    <property type="entry name" value="Sigma70_r2"/>
    <property type="match status" value="1"/>
</dbReference>
<keyword evidence="4" id="KW-0238">DNA-binding</keyword>
<dbReference type="InterPro" id="IPR013325">
    <property type="entry name" value="RNA_pol_sigma_r2"/>
</dbReference>
<dbReference type="RefSeq" id="WP_339588033.1">
    <property type="nucleotide sequence ID" value="NZ_JBBHJZ010000003.1"/>
</dbReference>
<protein>
    <submittedName>
        <fullName evidence="8">RNA polymerase sigma factor</fullName>
    </submittedName>
</protein>
<keyword evidence="5" id="KW-0804">Transcription</keyword>